<organism evidence="6 7">
    <name type="scientific">Catenaria anguillulae PL171</name>
    <dbReference type="NCBI Taxonomy" id="765915"/>
    <lineage>
        <taxon>Eukaryota</taxon>
        <taxon>Fungi</taxon>
        <taxon>Fungi incertae sedis</taxon>
        <taxon>Blastocladiomycota</taxon>
        <taxon>Blastocladiomycetes</taxon>
        <taxon>Blastocladiales</taxon>
        <taxon>Catenariaceae</taxon>
        <taxon>Catenaria</taxon>
    </lineage>
</organism>
<dbReference type="Proteomes" id="UP000193411">
    <property type="component" value="Unassembled WGS sequence"/>
</dbReference>
<dbReference type="Pfam" id="PF01026">
    <property type="entry name" value="TatD_DNase"/>
    <property type="match status" value="1"/>
</dbReference>
<dbReference type="Gene3D" id="3.20.20.140">
    <property type="entry name" value="Metal-dependent hydrolases"/>
    <property type="match status" value="1"/>
</dbReference>
<dbReference type="GO" id="GO:0005829">
    <property type="term" value="C:cytosol"/>
    <property type="evidence" value="ECO:0007669"/>
    <property type="project" value="TreeGrafter"/>
</dbReference>
<dbReference type="AlphaFoldDB" id="A0A1Y2HZM6"/>
<dbReference type="PANTHER" id="PTHR10060">
    <property type="entry name" value="TATD FAMILY DEOXYRIBONUCLEASE"/>
    <property type="match status" value="1"/>
</dbReference>
<dbReference type="SUPFAM" id="SSF51556">
    <property type="entry name" value="Metallo-dependent hydrolases"/>
    <property type="match status" value="1"/>
</dbReference>
<dbReference type="CDD" id="cd01310">
    <property type="entry name" value="TatD_DNAse"/>
    <property type="match status" value="1"/>
</dbReference>
<name>A0A1Y2HZM6_9FUNG</name>
<dbReference type="PIRSF" id="PIRSF005902">
    <property type="entry name" value="DNase_TatD"/>
    <property type="match status" value="1"/>
</dbReference>
<evidence type="ECO:0000256" key="3">
    <source>
        <dbReference type="ARBA" id="ARBA00022723"/>
    </source>
</evidence>
<evidence type="ECO:0000256" key="2">
    <source>
        <dbReference type="ARBA" id="ARBA00022722"/>
    </source>
</evidence>
<dbReference type="STRING" id="765915.A0A1Y2HZM6"/>
<feature type="binding site" evidence="5">
    <location>
        <position position="145"/>
    </location>
    <ligand>
        <name>a divalent metal cation</name>
        <dbReference type="ChEBI" id="CHEBI:60240"/>
        <label>2</label>
    </ligand>
</feature>
<feature type="binding site" evidence="5">
    <location>
        <position position="108"/>
    </location>
    <ligand>
        <name>a divalent metal cation</name>
        <dbReference type="ChEBI" id="CHEBI:60240"/>
        <label>1</label>
    </ligand>
</feature>
<evidence type="ECO:0000256" key="5">
    <source>
        <dbReference type="PIRSR" id="PIRSR005902-1"/>
    </source>
</evidence>
<dbReference type="InterPro" id="IPR032466">
    <property type="entry name" value="Metal_Hydrolase"/>
</dbReference>
<evidence type="ECO:0000256" key="1">
    <source>
        <dbReference type="ARBA" id="ARBA00009275"/>
    </source>
</evidence>
<dbReference type="GO" id="GO:0008296">
    <property type="term" value="F:3'-5'-DNA exonuclease activity"/>
    <property type="evidence" value="ECO:0007669"/>
    <property type="project" value="TreeGrafter"/>
</dbReference>
<keyword evidence="4" id="KW-0378">Hydrolase</keyword>
<sequence length="322" mass="35657">MADIGLNLTDPMFRGCYHGKQKHQDDLVDVLERARASGVDCMMLTGGTLSESEEALNLALQHDGLVSTVGCHPTRCNEFEKNPDKYYADLLALAKRGKELGKVVAVGECGLDYDRLHFCKADVQKKHFPRQFQLAAETGLPMFLHDRNTGGDMHAILKAHRDQFSTGVVHSFTGTLEEMQQHVDMDLYIGINGCSLKTQENLEVLKQIPLDKLMLETDAPWCDIRPTHASHAYVSAAAAVSLSPTRPSTKYPFPSWFFDEKTNVAKKHEKHVPGMMMKSRNEPCGMVKVLVAVAAIRGEEPAEVASVVWENTCKVFGSPTGQ</sequence>
<evidence type="ECO:0000313" key="7">
    <source>
        <dbReference type="Proteomes" id="UP000193411"/>
    </source>
</evidence>
<dbReference type="PANTHER" id="PTHR10060:SF15">
    <property type="entry name" value="DEOXYRIBONUCLEASE TATDN1"/>
    <property type="match status" value="1"/>
</dbReference>
<dbReference type="OrthoDB" id="6079689at2759"/>
<comment type="similarity">
    <text evidence="1">Belongs to the metallo-dependent hydrolases superfamily. TatD-type hydrolase family.</text>
</comment>
<gene>
    <name evidence="6" type="ORF">BCR44DRAFT_29667</name>
</gene>
<feature type="binding site" evidence="5">
    <location>
        <position position="218"/>
    </location>
    <ligand>
        <name>a divalent metal cation</name>
        <dbReference type="ChEBI" id="CHEBI:60240"/>
        <label>1</label>
    </ligand>
</feature>
<proteinExistence type="inferred from homology"/>
<dbReference type="EMBL" id="MCFL01000006">
    <property type="protein sequence ID" value="ORZ39183.1"/>
    <property type="molecule type" value="Genomic_DNA"/>
</dbReference>
<keyword evidence="3 5" id="KW-0479">Metal-binding</keyword>
<evidence type="ECO:0000256" key="4">
    <source>
        <dbReference type="ARBA" id="ARBA00022801"/>
    </source>
</evidence>
<comment type="caution">
    <text evidence="6">The sequence shown here is derived from an EMBL/GenBank/DDBJ whole genome shotgun (WGS) entry which is preliminary data.</text>
</comment>
<feature type="binding site" evidence="5">
    <location>
        <position position="170"/>
    </location>
    <ligand>
        <name>a divalent metal cation</name>
        <dbReference type="ChEBI" id="CHEBI:60240"/>
        <label>2</label>
    </ligand>
</feature>
<dbReference type="InterPro" id="IPR018228">
    <property type="entry name" value="DNase_TatD-rel_CS"/>
</dbReference>
<keyword evidence="7" id="KW-1185">Reference proteome</keyword>
<dbReference type="InterPro" id="IPR050891">
    <property type="entry name" value="TatD-type_Hydrolase"/>
</dbReference>
<protein>
    <submittedName>
        <fullName evidence="6">Uncharacterized protein</fullName>
    </submittedName>
</protein>
<dbReference type="InterPro" id="IPR001130">
    <property type="entry name" value="TatD-like"/>
</dbReference>
<evidence type="ECO:0000313" key="6">
    <source>
        <dbReference type="EMBL" id="ORZ39183.1"/>
    </source>
</evidence>
<dbReference type="GO" id="GO:0046872">
    <property type="term" value="F:metal ion binding"/>
    <property type="evidence" value="ECO:0007669"/>
    <property type="project" value="UniProtKB-KW"/>
</dbReference>
<accession>A0A1Y2HZM6</accession>
<reference evidence="6 7" key="1">
    <citation type="submission" date="2016-07" db="EMBL/GenBank/DDBJ databases">
        <title>Pervasive Adenine N6-methylation of Active Genes in Fungi.</title>
        <authorList>
            <consortium name="DOE Joint Genome Institute"/>
            <person name="Mondo S.J."/>
            <person name="Dannebaum R.O."/>
            <person name="Kuo R.C."/>
            <person name="Labutti K."/>
            <person name="Haridas S."/>
            <person name="Kuo A."/>
            <person name="Salamov A."/>
            <person name="Ahrendt S.R."/>
            <person name="Lipzen A."/>
            <person name="Sullivan W."/>
            <person name="Andreopoulos W.B."/>
            <person name="Clum A."/>
            <person name="Lindquist E."/>
            <person name="Daum C."/>
            <person name="Ramamoorthy G.K."/>
            <person name="Gryganskyi A."/>
            <person name="Culley D."/>
            <person name="Magnuson J.K."/>
            <person name="James T.Y."/>
            <person name="O'Malley M.A."/>
            <person name="Stajich J.E."/>
            <person name="Spatafora J.W."/>
            <person name="Visel A."/>
            <person name="Grigoriev I.V."/>
        </authorList>
    </citation>
    <scope>NUCLEOTIDE SEQUENCE [LARGE SCALE GENOMIC DNA]</scope>
    <source>
        <strain evidence="6 7">PL171</strain>
    </source>
</reference>
<keyword evidence="2" id="KW-0540">Nuclease</keyword>
<dbReference type="PROSITE" id="PS01091">
    <property type="entry name" value="TATD_3"/>
    <property type="match status" value="1"/>
</dbReference>